<feature type="domain" description="Solute-binding protein family 5" evidence="3">
    <location>
        <begin position="84"/>
        <end position="413"/>
    </location>
</feature>
<dbReference type="PIRSF" id="PIRSF002741">
    <property type="entry name" value="MppA"/>
    <property type="match status" value="1"/>
</dbReference>
<evidence type="ECO:0000313" key="5">
    <source>
        <dbReference type="Proteomes" id="UP000669887"/>
    </source>
</evidence>
<dbReference type="InterPro" id="IPR000914">
    <property type="entry name" value="SBP_5_dom"/>
</dbReference>
<gene>
    <name evidence="4" type="ORF">J5U46_20515</name>
</gene>
<dbReference type="AlphaFoldDB" id="A0AAW4JL01"/>
<dbReference type="GO" id="GO:0015833">
    <property type="term" value="P:peptide transport"/>
    <property type="evidence" value="ECO:0007669"/>
    <property type="project" value="TreeGrafter"/>
</dbReference>
<evidence type="ECO:0000313" key="4">
    <source>
        <dbReference type="EMBL" id="MBO4142533.1"/>
    </source>
</evidence>
<dbReference type="GO" id="GO:0042597">
    <property type="term" value="C:periplasmic space"/>
    <property type="evidence" value="ECO:0007669"/>
    <property type="project" value="UniProtKB-ARBA"/>
</dbReference>
<dbReference type="Gene3D" id="3.10.105.10">
    <property type="entry name" value="Dipeptide-binding Protein, Domain 3"/>
    <property type="match status" value="1"/>
</dbReference>
<proteinExistence type="predicted"/>
<accession>A0AAW4JL01</accession>
<feature type="signal peptide" evidence="2">
    <location>
        <begin position="1"/>
        <end position="23"/>
    </location>
</feature>
<dbReference type="InterPro" id="IPR039424">
    <property type="entry name" value="SBP_5"/>
</dbReference>
<name>A0AAW4JL01_9ACTN</name>
<evidence type="ECO:0000256" key="2">
    <source>
        <dbReference type="SAM" id="SignalP"/>
    </source>
</evidence>
<dbReference type="RefSeq" id="WP_208577726.1">
    <property type="nucleotide sequence ID" value="NZ_JAGFVQ010000044.1"/>
</dbReference>
<sequence length="506" mass="54718">MNRLKITLPAVLLATALALTACSSDGDSETTTGGGGSGNGTVTLGAYLEPVSLDLTAEAGAAIPQVLLYNVYEGLVRQNAGTGEVEPLLASEWKVSDDGTKYSFKLRDDVTFHDGQKLTAQDVVWSFKRVTAEGSTNPFKSQMTVVKTVEAPDASTVDVTLSRPSQSWLFDVAGRVGVVLKENATDLGTKPNGTGPFKFDKWNRGDSITLVRNDGYWGDKAKVATAVFRYITDANALNNAMLSGQLDIVANIQAPQLLEVFKGNKQFEVVEGKTTGEVVLAMNNGKGPLADVRVRQAVRHAIDHDALIKTVWSGYGTKIGSMVPPSDPWYEDRTGDFPHDPAKAKQLLAEAGHANGLTLTMDVPPPGYARASAQFVASQLAEVGIKVTQNNVEMPQWLDKVLGKANYDLSIIAHVEPRDLVRYGQPDYYYRYKNPAVTQLMNEADTALDAATRDKKFAEAAKVISQEAASDWLFLLPNLAVIRDGVEGYPKDAVTQSFDVTKVSKK</sequence>
<dbReference type="CDD" id="cd08494">
    <property type="entry name" value="PBP2_NikA_DppA_OppA_like_6"/>
    <property type="match status" value="1"/>
</dbReference>
<dbReference type="PANTHER" id="PTHR30290:SF38">
    <property type="entry name" value="D,D-DIPEPTIDE-BINDING PERIPLASMIC PROTEIN DDPA-RELATED"/>
    <property type="match status" value="1"/>
</dbReference>
<dbReference type="InterPro" id="IPR030678">
    <property type="entry name" value="Peptide/Ni-bd"/>
</dbReference>
<protein>
    <submittedName>
        <fullName evidence="4">ABC transporter substrate-binding protein</fullName>
    </submittedName>
</protein>
<keyword evidence="1 2" id="KW-0732">Signal</keyword>
<organism evidence="4 5">
    <name type="scientific">Micromonospora tulbaghiae</name>
    <dbReference type="NCBI Taxonomy" id="479978"/>
    <lineage>
        <taxon>Bacteria</taxon>
        <taxon>Bacillati</taxon>
        <taxon>Actinomycetota</taxon>
        <taxon>Actinomycetes</taxon>
        <taxon>Micromonosporales</taxon>
        <taxon>Micromonosporaceae</taxon>
        <taxon>Micromonospora</taxon>
    </lineage>
</organism>
<dbReference type="Gene3D" id="3.40.190.10">
    <property type="entry name" value="Periplasmic binding protein-like II"/>
    <property type="match status" value="1"/>
</dbReference>
<dbReference type="GO" id="GO:1904680">
    <property type="term" value="F:peptide transmembrane transporter activity"/>
    <property type="evidence" value="ECO:0007669"/>
    <property type="project" value="TreeGrafter"/>
</dbReference>
<dbReference type="EMBL" id="JAGFVQ010000044">
    <property type="protein sequence ID" value="MBO4142533.1"/>
    <property type="molecule type" value="Genomic_DNA"/>
</dbReference>
<feature type="chain" id="PRO_5043588013" evidence="2">
    <location>
        <begin position="24"/>
        <end position="506"/>
    </location>
</feature>
<dbReference type="Pfam" id="PF00496">
    <property type="entry name" value="SBP_bac_5"/>
    <property type="match status" value="1"/>
</dbReference>
<dbReference type="Proteomes" id="UP000669887">
    <property type="component" value="Unassembled WGS sequence"/>
</dbReference>
<comment type="caution">
    <text evidence="4">The sequence shown here is derived from an EMBL/GenBank/DDBJ whole genome shotgun (WGS) entry which is preliminary data.</text>
</comment>
<dbReference type="PROSITE" id="PS51257">
    <property type="entry name" value="PROKAR_LIPOPROTEIN"/>
    <property type="match status" value="1"/>
</dbReference>
<dbReference type="SUPFAM" id="SSF53850">
    <property type="entry name" value="Periplasmic binding protein-like II"/>
    <property type="match status" value="1"/>
</dbReference>
<evidence type="ECO:0000259" key="3">
    <source>
        <dbReference type="Pfam" id="PF00496"/>
    </source>
</evidence>
<dbReference type="PANTHER" id="PTHR30290">
    <property type="entry name" value="PERIPLASMIC BINDING COMPONENT OF ABC TRANSPORTER"/>
    <property type="match status" value="1"/>
</dbReference>
<dbReference type="GO" id="GO:0043190">
    <property type="term" value="C:ATP-binding cassette (ABC) transporter complex"/>
    <property type="evidence" value="ECO:0007669"/>
    <property type="project" value="InterPro"/>
</dbReference>
<reference evidence="4" key="1">
    <citation type="submission" date="2021-03" db="EMBL/GenBank/DDBJ databases">
        <title>X isolated from Micromonospora tulbaghiae.</title>
        <authorList>
            <person name="Stennett H.L."/>
        </authorList>
    </citation>
    <scope>NUCLEOTIDE SEQUENCE</scope>
    <source>
        <strain evidence="4">28M1-20</strain>
    </source>
</reference>
<evidence type="ECO:0000256" key="1">
    <source>
        <dbReference type="ARBA" id="ARBA00022729"/>
    </source>
</evidence>